<comment type="caution">
    <text evidence="2">The sequence shown here is derived from an EMBL/GenBank/DDBJ whole genome shotgun (WGS) entry which is preliminary data.</text>
</comment>
<protein>
    <submittedName>
        <fullName evidence="2">GTPase domain-containing protein</fullName>
    </submittedName>
</protein>
<dbReference type="PRINTS" id="PR00449">
    <property type="entry name" value="RASTRNSFRMNG"/>
</dbReference>
<dbReference type="Gene3D" id="3.40.50.300">
    <property type="entry name" value="P-loop containing nucleotide triphosphate hydrolases"/>
    <property type="match status" value="1"/>
</dbReference>
<dbReference type="Proteomes" id="UP000651120">
    <property type="component" value="Unassembled WGS sequence"/>
</dbReference>
<dbReference type="SUPFAM" id="SSF52540">
    <property type="entry name" value="P-loop containing nucleoside triphosphate hydrolases"/>
    <property type="match status" value="1"/>
</dbReference>
<dbReference type="OMA" id="DKAVYMY"/>
<dbReference type="GeneID" id="1463974"/>
<dbReference type="CDD" id="cd00882">
    <property type="entry name" value="Ras_like_GTPase"/>
    <property type="match status" value="1"/>
</dbReference>
<sequence>MPRHIAVLLGVGGVGKTTLVYRLMGLSIRPTVTLRPGIYRLYIANKEINLIDVPGQYVFEVVQNFARMWSFYVDKAVYMYDVLDYDTLRSLVEIHSRLLDRGIKPFKRLAVVGNKMDLAREYGVQIEADEIAQNIGANEIFYISALRDDPRDLVRVIL</sequence>
<evidence type="ECO:0000313" key="3">
    <source>
        <dbReference type="Proteomes" id="UP000651120"/>
    </source>
</evidence>
<evidence type="ECO:0000313" key="2">
    <source>
        <dbReference type="EMBL" id="HII47601.1"/>
    </source>
</evidence>
<feature type="domain" description="FeoB-type G" evidence="1">
    <location>
        <begin position="7"/>
        <end position="145"/>
    </location>
</feature>
<dbReference type="InterPro" id="IPR030389">
    <property type="entry name" value="G_FEOB_dom"/>
</dbReference>
<dbReference type="RefSeq" id="WP_011009257.1">
    <property type="nucleotide sequence ID" value="NZ_DUJP01000030.1"/>
</dbReference>
<accession>A0A832SSC7</accession>
<proteinExistence type="predicted"/>
<dbReference type="InterPro" id="IPR027417">
    <property type="entry name" value="P-loop_NTPase"/>
</dbReference>
<name>A0A832SSC7_9CREN</name>
<gene>
    <name evidence="2" type="ORF">HA333_09235</name>
</gene>
<evidence type="ECO:0000259" key="1">
    <source>
        <dbReference type="Pfam" id="PF02421"/>
    </source>
</evidence>
<dbReference type="AlphaFoldDB" id="A0A832SSC7"/>
<reference evidence="2" key="1">
    <citation type="journal article" date="2020" name="bioRxiv">
        <title>A rank-normalized archaeal taxonomy based on genome phylogeny resolves widespread incomplete and uneven classifications.</title>
        <authorList>
            <person name="Rinke C."/>
            <person name="Chuvochina M."/>
            <person name="Mussig A.J."/>
            <person name="Chaumeil P.-A."/>
            <person name="Waite D.W."/>
            <person name="Whitman W.B."/>
            <person name="Parks D.H."/>
            <person name="Hugenholtz P."/>
        </authorList>
    </citation>
    <scope>NUCLEOTIDE SEQUENCE</scope>
    <source>
        <strain evidence="2">UBA8839</strain>
    </source>
</reference>
<dbReference type="Pfam" id="PF02421">
    <property type="entry name" value="FeoB_N"/>
    <property type="match status" value="1"/>
</dbReference>
<dbReference type="GO" id="GO:0005525">
    <property type="term" value="F:GTP binding"/>
    <property type="evidence" value="ECO:0007669"/>
    <property type="project" value="InterPro"/>
</dbReference>
<dbReference type="EMBL" id="DUJP01000030">
    <property type="protein sequence ID" value="HII47601.1"/>
    <property type="molecule type" value="Genomic_DNA"/>
</dbReference>
<organism evidence="2 3">
    <name type="scientific">Pyrobaculum aerophilum</name>
    <dbReference type="NCBI Taxonomy" id="13773"/>
    <lineage>
        <taxon>Archaea</taxon>
        <taxon>Thermoproteota</taxon>
        <taxon>Thermoprotei</taxon>
        <taxon>Thermoproteales</taxon>
        <taxon>Thermoproteaceae</taxon>
        <taxon>Pyrobaculum</taxon>
    </lineage>
</organism>